<dbReference type="SUPFAM" id="SSF55729">
    <property type="entry name" value="Acyl-CoA N-acyltransferases (Nat)"/>
    <property type="match status" value="1"/>
</dbReference>
<dbReference type="OrthoDB" id="9796171at2"/>
<dbReference type="Proteomes" id="UP000310506">
    <property type="component" value="Unassembled WGS sequence"/>
</dbReference>
<keyword evidence="3" id="KW-1185">Reference proteome</keyword>
<dbReference type="InterPro" id="IPR016181">
    <property type="entry name" value="Acyl_CoA_acyltransferase"/>
</dbReference>
<organism evidence="2 3">
    <name type="scientific">Vagococcus silagei</name>
    <dbReference type="NCBI Taxonomy" id="2508885"/>
    <lineage>
        <taxon>Bacteria</taxon>
        <taxon>Bacillati</taxon>
        <taxon>Bacillota</taxon>
        <taxon>Bacilli</taxon>
        <taxon>Lactobacillales</taxon>
        <taxon>Enterococcaceae</taxon>
        <taxon>Vagococcus</taxon>
    </lineage>
</organism>
<comment type="caution">
    <text evidence="2">The sequence shown here is derived from an EMBL/GenBank/DDBJ whole genome shotgun (WGS) entry which is preliminary data.</text>
</comment>
<dbReference type="PANTHER" id="PTHR13355:SF11">
    <property type="entry name" value="GLUCOSAMINE 6-PHOSPHATE N-ACETYLTRANSFERASE"/>
    <property type="match status" value="1"/>
</dbReference>
<feature type="domain" description="N-acetyltransferase" evidence="1">
    <location>
        <begin position="5"/>
        <end position="150"/>
    </location>
</feature>
<dbReference type="Pfam" id="PF13673">
    <property type="entry name" value="Acetyltransf_10"/>
    <property type="match status" value="1"/>
</dbReference>
<dbReference type="PANTHER" id="PTHR13355">
    <property type="entry name" value="GLUCOSAMINE 6-PHOSPHATE N-ACETYLTRANSFERASE"/>
    <property type="match status" value="1"/>
</dbReference>
<dbReference type="Gene3D" id="3.40.630.30">
    <property type="match status" value="1"/>
</dbReference>
<gene>
    <name evidence="2" type="ORF">ESZ54_02680</name>
</gene>
<dbReference type="InterPro" id="IPR000182">
    <property type="entry name" value="GNAT_dom"/>
</dbReference>
<name>A0A4S3B7U0_9ENTE</name>
<keyword evidence="2" id="KW-0808">Transferase</keyword>
<protein>
    <submittedName>
        <fullName evidence="2">GNAT family N-acetyltransferase</fullName>
    </submittedName>
</protein>
<evidence type="ECO:0000313" key="3">
    <source>
        <dbReference type="Proteomes" id="UP000310506"/>
    </source>
</evidence>
<dbReference type="GO" id="GO:0004343">
    <property type="term" value="F:glucosamine 6-phosphate N-acetyltransferase activity"/>
    <property type="evidence" value="ECO:0007669"/>
    <property type="project" value="TreeGrafter"/>
</dbReference>
<proteinExistence type="predicted"/>
<dbReference type="InterPro" id="IPR039143">
    <property type="entry name" value="GNPNAT1-like"/>
</dbReference>
<reference evidence="2 3" key="1">
    <citation type="submission" date="2019-01" db="EMBL/GenBank/DDBJ databases">
        <title>Vagococcus silagei sp. nov. isolated from brewer's grain.</title>
        <authorList>
            <person name="Guu J.-R."/>
        </authorList>
    </citation>
    <scope>NUCLEOTIDE SEQUENCE [LARGE SCALE GENOMIC DNA]</scope>
    <source>
        <strain evidence="2 3">2B-2</strain>
    </source>
</reference>
<evidence type="ECO:0000313" key="2">
    <source>
        <dbReference type="EMBL" id="THB62130.1"/>
    </source>
</evidence>
<accession>A0A4S3B7U0</accession>
<dbReference type="EMBL" id="SDGV01000004">
    <property type="protein sequence ID" value="THB62130.1"/>
    <property type="molecule type" value="Genomic_DNA"/>
</dbReference>
<dbReference type="RefSeq" id="WP_136136131.1">
    <property type="nucleotide sequence ID" value="NZ_SDGV01000004.1"/>
</dbReference>
<dbReference type="CDD" id="cd04301">
    <property type="entry name" value="NAT_SF"/>
    <property type="match status" value="1"/>
</dbReference>
<evidence type="ECO:0000259" key="1">
    <source>
        <dbReference type="PROSITE" id="PS51186"/>
    </source>
</evidence>
<dbReference type="AlphaFoldDB" id="A0A4S3B7U0"/>
<dbReference type="PROSITE" id="PS51186">
    <property type="entry name" value="GNAT"/>
    <property type="match status" value="1"/>
</dbReference>
<sequence>MCTFKTTTDLDSQTYKDSLGIRMKVFLGEQNVPIEVEIADEEICLHVVLYTKQDNSDTDIPMATARLYPYDEETLKVQRVAVLEDGRGKGLGDKMMRYLEDFAREEGAAKLILGAQTHALAFYQKLGYESYDERYLEAGIEHQNMQKVLN</sequence>